<accession>A0ABN3VI61</accession>
<gene>
    <name evidence="4" type="ORF">GCM10010470_48540</name>
</gene>
<evidence type="ECO:0000259" key="3">
    <source>
        <dbReference type="PROSITE" id="PS50977"/>
    </source>
</evidence>
<dbReference type="EMBL" id="BAAAUX010000019">
    <property type="protein sequence ID" value="GAA2807536.1"/>
    <property type="molecule type" value="Genomic_DNA"/>
</dbReference>
<dbReference type="InterPro" id="IPR009057">
    <property type="entry name" value="Homeodomain-like_sf"/>
</dbReference>
<dbReference type="Pfam" id="PF17940">
    <property type="entry name" value="TetR_C_31"/>
    <property type="match status" value="1"/>
</dbReference>
<reference evidence="4 5" key="1">
    <citation type="journal article" date="2019" name="Int. J. Syst. Evol. Microbiol.">
        <title>The Global Catalogue of Microorganisms (GCM) 10K type strain sequencing project: providing services to taxonomists for standard genome sequencing and annotation.</title>
        <authorList>
            <consortium name="The Broad Institute Genomics Platform"/>
            <consortium name="The Broad Institute Genome Sequencing Center for Infectious Disease"/>
            <person name="Wu L."/>
            <person name="Ma J."/>
        </authorList>
    </citation>
    <scope>NUCLEOTIDE SEQUENCE [LARGE SCALE GENOMIC DNA]</scope>
    <source>
        <strain evidence="4 5">JCM 9383</strain>
    </source>
</reference>
<dbReference type="PROSITE" id="PS50977">
    <property type="entry name" value="HTH_TETR_2"/>
    <property type="match status" value="1"/>
</dbReference>
<feature type="DNA-binding region" description="H-T-H motif" evidence="2">
    <location>
        <begin position="28"/>
        <end position="47"/>
    </location>
</feature>
<comment type="caution">
    <text evidence="4">The sequence shown here is derived from an EMBL/GenBank/DDBJ whole genome shotgun (WGS) entry which is preliminary data.</text>
</comment>
<organism evidence="4 5">
    <name type="scientific">Saccharopolyspora taberi</name>
    <dbReference type="NCBI Taxonomy" id="60895"/>
    <lineage>
        <taxon>Bacteria</taxon>
        <taxon>Bacillati</taxon>
        <taxon>Actinomycetota</taxon>
        <taxon>Actinomycetes</taxon>
        <taxon>Pseudonocardiales</taxon>
        <taxon>Pseudonocardiaceae</taxon>
        <taxon>Saccharopolyspora</taxon>
    </lineage>
</organism>
<feature type="domain" description="HTH tetR-type" evidence="3">
    <location>
        <begin position="5"/>
        <end position="65"/>
    </location>
</feature>
<sequence>MPQRGNRRELLAECAIEVLAREGGRGLTHRAIDREAGVPEGTTKNYHPTRGSLLVAAARHIAEEHTAALRALRDQMPAEVTRADIAKLYATMLRRMVTEARSRFLALFELHLEGVRRPEVRAALGEIGLANVDTAVHLHAAVGERISRRGGGLLEAGLLGVALSMLSMPDDVVHEIGFNDPDPLAAALLSMTAEDDPPVEAVNEVRGRAS</sequence>
<keyword evidence="1 2" id="KW-0238">DNA-binding</keyword>
<evidence type="ECO:0000313" key="5">
    <source>
        <dbReference type="Proteomes" id="UP001500979"/>
    </source>
</evidence>
<dbReference type="Gene3D" id="1.10.357.10">
    <property type="entry name" value="Tetracycline Repressor, domain 2"/>
    <property type="match status" value="1"/>
</dbReference>
<dbReference type="Proteomes" id="UP001500979">
    <property type="component" value="Unassembled WGS sequence"/>
</dbReference>
<dbReference type="RefSeq" id="WP_344683374.1">
    <property type="nucleotide sequence ID" value="NZ_BAAAUX010000019.1"/>
</dbReference>
<evidence type="ECO:0000256" key="1">
    <source>
        <dbReference type="ARBA" id="ARBA00023125"/>
    </source>
</evidence>
<protein>
    <submittedName>
        <fullName evidence="4">TetR/AcrR family transcriptional regulator</fullName>
    </submittedName>
</protein>
<dbReference type="SUPFAM" id="SSF46689">
    <property type="entry name" value="Homeodomain-like"/>
    <property type="match status" value="1"/>
</dbReference>
<dbReference type="InterPro" id="IPR001647">
    <property type="entry name" value="HTH_TetR"/>
</dbReference>
<dbReference type="InterPro" id="IPR041583">
    <property type="entry name" value="TetR_C_31"/>
</dbReference>
<evidence type="ECO:0000313" key="4">
    <source>
        <dbReference type="EMBL" id="GAA2807536.1"/>
    </source>
</evidence>
<name>A0ABN3VI61_9PSEU</name>
<proteinExistence type="predicted"/>
<keyword evidence="5" id="KW-1185">Reference proteome</keyword>
<evidence type="ECO:0000256" key="2">
    <source>
        <dbReference type="PROSITE-ProRule" id="PRU00335"/>
    </source>
</evidence>